<dbReference type="EMBL" id="LR590481">
    <property type="protein sequence ID" value="VTQ84074.1"/>
    <property type="molecule type" value="Genomic_DNA"/>
</dbReference>
<dbReference type="InterPro" id="IPR045633">
    <property type="entry name" value="DUF6414"/>
</dbReference>
<dbReference type="Proteomes" id="UP000308489">
    <property type="component" value="Chromosome 1"/>
</dbReference>
<sequence length="316" mass="36240">MKDNFFMPIYLNRGLVLDLHSIFIDGSIESTSVRFVRGDTEHLKLQNYNKTGKDFAEKTSGSYKVPNDDNEYDFSTHCSKFNSKDFSGNIEGSNTNTNEVTLRKISTNFSIFNNLKNTMFRDHMFREISKEDIINEDIKCGEYVEFNCGMSSLSLLNDVNNIIDILECYDCTELDKLIEKKENENNLTNYSVILKQLKLLSSYLCKNDTVNMVTNIGECRAVLNVNLDYFSDKHAYMYDTCDTACKVFGKVIKMPKKGEEICLLSKTGMSDYYRKFLDSISPYLAVLKENNIVMPNNLVIDIECPAIQVIPIAMYL</sequence>
<evidence type="ECO:0000313" key="2">
    <source>
        <dbReference type="Proteomes" id="UP000308489"/>
    </source>
</evidence>
<proteinExistence type="predicted"/>
<dbReference type="Pfam" id="PF19952">
    <property type="entry name" value="DUF6414"/>
    <property type="match status" value="1"/>
</dbReference>
<reference evidence="1 2" key="1">
    <citation type="submission" date="2019-05" db="EMBL/GenBank/DDBJ databases">
        <authorList>
            <consortium name="Pathogen Informatics"/>
        </authorList>
    </citation>
    <scope>NUCLEOTIDE SEQUENCE [LARGE SCALE GENOMIC DNA]</scope>
    <source>
        <strain evidence="1 2">NCTC503</strain>
    </source>
</reference>
<keyword evidence="2" id="KW-1185">Reference proteome</keyword>
<evidence type="ECO:0000313" key="1">
    <source>
        <dbReference type="EMBL" id="VTQ84074.1"/>
    </source>
</evidence>
<dbReference type="AlphaFoldDB" id="A0A4U9QYR8"/>
<dbReference type="RefSeq" id="WP_138209270.1">
    <property type="nucleotide sequence ID" value="NZ_CBCRUQ010000008.1"/>
</dbReference>
<accession>A0A4U9QYR8</accession>
<organism evidence="1 2">
    <name type="scientific">Hathewaya histolytica</name>
    <name type="common">Clostridium histolyticum</name>
    <dbReference type="NCBI Taxonomy" id="1498"/>
    <lineage>
        <taxon>Bacteria</taxon>
        <taxon>Bacillati</taxon>
        <taxon>Bacillota</taxon>
        <taxon>Clostridia</taxon>
        <taxon>Eubacteriales</taxon>
        <taxon>Clostridiaceae</taxon>
        <taxon>Hathewaya</taxon>
    </lineage>
</organism>
<protein>
    <submittedName>
        <fullName evidence="1">Uncharacterized protein</fullName>
    </submittedName>
</protein>
<name>A0A4U9QYR8_HATHI</name>
<gene>
    <name evidence="1" type="ORF">NCTC503_00472</name>
</gene>
<dbReference type="KEGG" id="hhw:NCTC503_00472"/>
<dbReference type="OrthoDB" id="1900745at2"/>